<comment type="similarity">
    <text evidence="1">Belongs to the carnitine/choline acetyltransferase family.</text>
</comment>
<dbReference type="InterPro" id="IPR042231">
    <property type="entry name" value="Cho/carn_acyl_trans_2"/>
</dbReference>
<dbReference type="SUPFAM" id="SSF52777">
    <property type="entry name" value="CoA-dependent acyltransferases"/>
    <property type="match status" value="1"/>
</dbReference>
<dbReference type="InterPro" id="IPR039551">
    <property type="entry name" value="Cho/carn_acyl_trans"/>
</dbReference>
<reference evidence="6" key="1">
    <citation type="submission" date="2016-11" db="UniProtKB">
        <authorList>
            <consortium name="WormBaseParasite"/>
        </authorList>
    </citation>
    <scope>IDENTIFICATION</scope>
</reference>
<dbReference type="InterPro" id="IPR023213">
    <property type="entry name" value="CAT-like_dom_sf"/>
</dbReference>
<dbReference type="PANTHER" id="PTHR22589">
    <property type="entry name" value="CARNITINE O-ACYLTRANSFERASE"/>
    <property type="match status" value="1"/>
</dbReference>
<keyword evidence="3" id="KW-0012">Acyltransferase</keyword>
<dbReference type="WBParaSite" id="Hba_15213">
    <property type="protein sequence ID" value="Hba_15213"/>
    <property type="gene ID" value="Hba_15213"/>
</dbReference>
<organism evidence="5 6">
    <name type="scientific">Heterorhabditis bacteriophora</name>
    <name type="common">Entomopathogenic nematode worm</name>
    <dbReference type="NCBI Taxonomy" id="37862"/>
    <lineage>
        <taxon>Eukaryota</taxon>
        <taxon>Metazoa</taxon>
        <taxon>Ecdysozoa</taxon>
        <taxon>Nematoda</taxon>
        <taxon>Chromadorea</taxon>
        <taxon>Rhabditida</taxon>
        <taxon>Rhabditina</taxon>
        <taxon>Rhabditomorpha</taxon>
        <taxon>Strongyloidea</taxon>
        <taxon>Heterorhabditidae</taxon>
        <taxon>Heterorhabditis</taxon>
    </lineage>
</organism>
<dbReference type="Proteomes" id="UP000095283">
    <property type="component" value="Unplaced"/>
</dbReference>
<proteinExistence type="inferred from homology"/>
<evidence type="ECO:0000256" key="1">
    <source>
        <dbReference type="ARBA" id="ARBA00005232"/>
    </source>
</evidence>
<dbReference type="Gene3D" id="3.30.559.10">
    <property type="entry name" value="Chloramphenicol acetyltransferase-like domain"/>
    <property type="match status" value="1"/>
</dbReference>
<dbReference type="Pfam" id="PF00755">
    <property type="entry name" value="Carn_acyltransf"/>
    <property type="match status" value="1"/>
</dbReference>
<dbReference type="PANTHER" id="PTHR22589:SF16">
    <property type="entry name" value="CARNITINE O-PALMITOYLTRANSFERASE 2, MITOCHONDRIAL"/>
    <property type="match status" value="1"/>
</dbReference>
<keyword evidence="2" id="KW-0808">Transferase</keyword>
<sequence>MLYIYDYILFPCHSYIQHLPLGDYSIFFRDTNKHHFVTPDSHLKDGGDLNIRELEFILTDSLMAKIEKAQKTHQFRNNDLDFATVEYNGMTRDTIKKTKLSPDSVMQLAIQNIGV</sequence>
<evidence type="ECO:0000259" key="4">
    <source>
        <dbReference type="Pfam" id="PF00755"/>
    </source>
</evidence>
<dbReference type="Gene3D" id="3.30.559.70">
    <property type="entry name" value="Choline/Carnitine o-acyltransferase, domain 2"/>
    <property type="match status" value="1"/>
</dbReference>
<dbReference type="GO" id="GO:0005739">
    <property type="term" value="C:mitochondrion"/>
    <property type="evidence" value="ECO:0007669"/>
    <property type="project" value="TreeGrafter"/>
</dbReference>
<evidence type="ECO:0000313" key="6">
    <source>
        <dbReference type="WBParaSite" id="Hba_15213"/>
    </source>
</evidence>
<accession>A0A1I7XBZ8</accession>
<evidence type="ECO:0000256" key="2">
    <source>
        <dbReference type="ARBA" id="ARBA00022679"/>
    </source>
</evidence>
<dbReference type="InterPro" id="IPR000542">
    <property type="entry name" value="Carn_acyl_trans"/>
</dbReference>
<feature type="domain" description="Choline/carnitine acyltransferase" evidence="4">
    <location>
        <begin position="39"/>
        <end position="111"/>
    </location>
</feature>
<evidence type="ECO:0000256" key="3">
    <source>
        <dbReference type="ARBA" id="ARBA00023315"/>
    </source>
</evidence>
<protein>
    <submittedName>
        <fullName evidence="6">Carn_acyltransf domain-containing protein</fullName>
    </submittedName>
</protein>
<keyword evidence="5" id="KW-1185">Reference proteome</keyword>
<evidence type="ECO:0000313" key="5">
    <source>
        <dbReference type="Proteomes" id="UP000095283"/>
    </source>
</evidence>
<dbReference type="AlphaFoldDB" id="A0A1I7XBZ8"/>
<dbReference type="GO" id="GO:0006635">
    <property type="term" value="P:fatty acid beta-oxidation"/>
    <property type="evidence" value="ECO:0007669"/>
    <property type="project" value="TreeGrafter"/>
</dbReference>
<dbReference type="GO" id="GO:0004095">
    <property type="term" value="F:carnitine O-palmitoyltransferase activity"/>
    <property type="evidence" value="ECO:0007669"/>
    <property type="project" value="TreeGrafter"/>
</dbReference>
<name>A0A1I7XBZ8_HETBA</name>